<dbReference type="PANTHER" id="PTHR35007:SF3">
    <property type="entry name" value="POSSIBLE CONSERVED ALANINE RICH MEMBRANE PROTEIN"/>
    <property type="match status" value="1"/>
</dbReference>
<protein>
    <recommendedName>
        <fullName evidence="7">Type II secretion system protein GspF domain-containing protein</fullName>
    </recommendedName>
</protein>
<name>A0A5C4J602_9ACTN</name>
<dbReference type="Proteomes" id="UP000309174">
    <property type="component" value="Unassembled WGS sequence"/>
</dbReference>
<sequence length="308" mass="31627">MDMTGLLAALAGGCGAGAALAITAGLRGAGPGTRAGRPPSRVRVALRSAAHPERRNRLLSGAVAGLAVLLLSGWPVAALAVSAGVYALPPMLSGRAPQRRIARLEALAQWSRRLAEMIGASRGLEQALADSARIAPAAIRGPVGTLAGRLNNHANTEQALRAFADDLDDPIGDLIACALLLAARRRGPGMREALSLLADAVEHEVIVRRDVEAERAGLRTTLIVIVASVGVLSVLFASSQTLAAPYDTPLGQGVLAVVAAIYTAGLAWMRRLAVLSTGARFLHVSDGFIQPEGAAPARPARNGQGAGQ</sequence>
<keyword evidence="9" id="KW-1185">Reference proteome</keyword>
<reference evidence="8 9" key="1">
    <citation type="submission" date="2019-05" db="EMBL/GenBank/DDBJ databases">
        <title>Draft genome sequence of Actinomadura sp. 14C53.</title>
        <authorList>
            <person name="Saricaoglu S."/>
            <person name="Isik K."/>
        </authorList>
    </citation>
    <scope>NUCLEOTIDE SEQUENCE [LARGE SCALE GENOMIC DNA]</scope>
    <source>
        <strain evidence="8 9">14C53</strain>
    </source>
</reference>
<dbReference type="PANTHER" id="PTHR35007">
    <property type="entry name" value="INTEGRAL MEMBRANE PROTEIN-RELATED"/>
    <property type="match status" value="1"/>
</dbReference>
<evidence type="ECO:0000313" key="8">
    <source>
        <dbReference type="EMBL" id="TMQ92742.1"/>
    </source>
</evidence>
<proteinExistence type="predicted"/>
<comment type="caution">
    <text evidence="8">The sequence shown here is derived from an EMBL/GenBank/DDBJ whole genome shotgun (WGS) entry which is preliminary data.</text>
</comment>
<evidence type="ECO:0000259" key="7">
    <source>
        <dbReference type="Pfam" id="PF00482"/>
    </source>
</evidence>
<dbReference type="EMBL" id="VCKW01000158">
    <property type="protein sequence ID" value="TMQ92742.1"/>
    <property type="molecule type" value="Genomic_DNA"/>
</dbReference>
<dbReference type="AlphaFoldDB" id="A0A5C4J602"/>
<feature type="transmembrane region" description="Helical" evidence="6">
    <location>
        <begin position="250"/>
        <end position="269"/>
    </location>
</feature>
<evidence type="ECO:0000256" key="6">
    <source>
        <dbReference type="SAM" id="Phobius"/>
    </source>
</evidence>
<keyword evidence="4 6" id="KW-1133">Transmembrane helix</keyword>
<dbReference type="Pfam" id="PF00482">
    <property type="entry name" value="T2SSF"/>
    <property type="match status" value="1"/>
</dbReference>
<dbReference type="OrthoDB" id="5243396at2"/>
<feature type="transmembrane region" description="Helical" evidence="6">
    <location>
        <begin position="62"/>
        <end position="88"/>
    </location>
</feature>
<comment type="subcellular location">
    <subcellularLocation>
        <location evidence="1">Cell membrane</location>
        <topology evidence="1">Multi-pass membrane protein</topology>
    </subcellularLocation>
</comment>
<dbReference type="InterPro" id="IPR018076">
    <property type="entry name" value="T2SS_GspF_dom"/>
</dbReference>
<keyword evidence="2" id="KW-1003">Cell membrane</keyword>
<gene>
    <name evidence="8" type="ORF">ETD83_26745</name>
</gene>
<evidence type="ECO:0000256" key="2">
    <source>
        <dbReference type="ARBA" id="ARBA00022475"/>
    </source>
</evidence>
<feature type="domain" description="Type II secretion system protein GspF" evidence="7">
    <location>
        <begin position="110"/>
        <end position="234"/>
    </location>
</feature>
<dbReference type="GO" id="GO:0005886">
    <property type="term" value="C:plasma membrane"/>
    <property type="evidence" value="ECO:0007669"/>
    <property type="project" value="UniProtKB-SubCell"/>
</dbReference>
<evidence type="ECO:0000256" key="1">
    <source>
        <dbReference type="ARBA" id="ARBA00004651"/>
    </source>
</evidence>
<evidence type="ECO:0000313" key="9">
    <source>
        <dbReference type="Proteomes" id="UP000309174"/>
    </source>
</evidence>
<organism evidence="8 9">
    <name type="scientific">Actinomadura soli</name>
    <dbReference type="NCBI Taxonomy" id="2508997"/>
    <lineage>
        <taxon>Bacteria</taxon>
        <taxon>Bacillati</taxon>
        <taxon>Actinomycetota</taxon>
        <taxon>Actinomycetes</taxon>
        <taxon>Streptosporangiales</taxon>
        <taxon>Thermomonosporaceae</taxon>
        <taxon>Actinomadura</taxon>
    </lineage>
</organism>
<evidence type="ECO:0000256" key="3">
    <source>
        <dbReference type="ARBA" id="ARBA00022692"/>
    </source>
</evidence>
<evidence type="ECO:0000256" key="5">
    <source>
        <dbReference type="ARBA" id="ARBA00023136"/>
    </source>
</evidence>
<keyword evidence="3 6" id="KW-0812">Transmembrane</keyword>
<keyword evidence="5 6" id="KW-0472">Membrane</keyword>
<accession>A0A5C4J602</accession>
<feature type="transmembrane region" description="Helical" evidence="6">
    <location>
        <begin position="216"/>
        <end position="238"/>
    </location>
</feature>
<evidence type="ECO:0000256" key="4">
    <source>
        <dbReference type="ARBA" id="ARBA00022989"/>
    </source>
</evidence>